<sequence length="643" mass="74808">MPFQLFSLPQSVYTKIINSMSPCELFFTSLCSQNAYSIIKTRRRKMKHSGLFTKGNFEFQVDLYDKYLKFRQSSEIPIRNLKGMVINGNTIRYELVDDKVMTTYWTEPIVGTMTLIEYTSDLFNVTVEQMDIYCDSGESLMLWVQQRQPRLEKVEFYSNKSRMNRFTPETLTSLIAVCEAESIVLNAHTTKPLQPFHKKCNYFASSSGTRITLKQLMMLDCVGIMVDERNNFTSGEINRFFKHWMSGGSPRLTLLKVYLNDFNDRKLMAGIDGKWNENETHVRTHKKGLTHPFYDFFEIQGATNGMSAGFQFEKGALYFGVWPSRTFPLFRLPHLASMEIINAMNTTEQFLTSLCSRRAFSIIKSLRRRSKNITMKARNRTIIIADGDEQLTCYQNATEDHRKEEVTVNGHPTFLSYNKKKSAINTFWAEPVVGTKELIEHLSNLFGIHVDTVMIDNGSGIEFMNWVQRRQGSSKKVIVTLNDTIEHKFEPEDLKNIIMSCEAENIQIEALHSTPFEIQDLHKRFKEFKCLRGTWVTLNNLMTLDCIQITVKEKQFTCTEMNRFIKHWLNGGSPRLSILRVPVTERNESLFEGIDAHLNMEKVIIANGQRYNGFFEVFRRDGRNAVFRFFRNSFWFGVWPIEN</sequence>
<organism evidence="2 3">
    <name type="scientific">Caenorhabditis tropicalis</name>
    <dbReference type="NCBI Taxonomy" id="1561998"/>
    <lineage>
        <taxon>Eukaryota</taxon>
        <taxon>Metazoa</taxon>
        <taxon>Ecdysozoa</taxon>
        <taxon>Nematoda</taxon>
        <taxon>Chromadorea</taxon>
        <taxon>Rhabditida</taxon>
        <taxon>Rhabditina</taxon>
        <taxon>Rhabditomorpha</taxon>
        <taxon>Rhabditoidea</taxon>
        <taxon>Rhabditidae</taxon>
        <taxon>Peloderinae</taxon>
        <taxon>Caenorhabditis</taxon>
    </lineage>
</organism>
<dbReference type="eggNOG" id="ENOG502TJY0">
    <property type="taxonomic scope" value="Eukaryota"/>
</dbReference>
<dbReference type="PANTHER" id="PTHR21503:SF8">
    <property type="entry name" value="F-BOX ASSOCIATED DOMAIN-CONTAINING PROTEIN-RELATED"/>
    <property type="match status" value="1"/>
</dbReference>
<dbReference type="InterPro" id="IPR001810">
    <property type="entry name" value="F-box_dom"/>
</dbReference>
<protein>
    <submittedName>
        <fullName evidence="3">F-box domain-containing protein</fullName>
    </submittedName>
</protein>
<reference evidence="3" key="1">
    <citation type="submission" date="2016-11" db="UniProtKB">
        <authorList>
            <consortium name="WormBaseParasite"/>
        </authorList>
    </citation>
    <scope>IDENTIFICATION</scope>
</reference>
<feature type="domain" description="F-box" evidence="1">
    <location>
        <begin position="2"/>
        <end position="49"/>
    </location>
</feature>
<dbReference type="Pfam" id="PF00646">
    <property type="entry name" value="F-box"/>
    <property type="match status" value="2"/>
</dbReference>
<dbReference type="PROSITE" id="PS50181">
    <property type="entry name" value="FBOX"/>
    <property type="match status" value="1"/>
</dbReference>
<dbReference type="Pfam" id="PF07735">
    <property type="entry name" value="FBA_2"/>
    <property type="match status" value="2"/>
</dbReference>
<keyword evidence="2" id="KW-1185">Reference proteome</keyword>
<name>A0A1I7TJ18_9PELO</name>
<dbReference type="AlphaFoldDB" id="A0A1I7TJ18"/>
<evidence type="ECO:0000259" key="1">
    <source>
        <dbReference type="PROSITE" id="PS50181"/>
    </source>
</evidence>
<dbReference type="PANTHER" id="PTHR21503">
    <property type="entry name" value="F-BOX-CONTAINING HYPOTHETICAL PROTEIN C.ELEGANS"/>
    <property type="match status" value="1"/>
</dbReference>
<proteinExistence type="predicted"/>
<evidence type="ECO:0000313" key="3">
    <source>
        <dbReference type="WBParaSite" id="Csp11.Scaffold626.g6410.t1"/>
    </source>
</evidence>
<evidence type="ECO:0000313" key="2">
    <source>
        <dbReference type="Proteomes" id="UP000095282"/>
    </source>
</evidence>
<accession>A0A1I7TJ18</accession>
<dbReference type="Proteomes" id="UP000095282">
    <property type="component" value="Unplaced"/>
</dbReference>
<dbReference type="WBParaSite" id="Csp11.Scaffold626.g6410.t1">
    <property type="protein sequence ID" value="Csp11.Scaffold626.g6410.t1"/>
    <property type="gene ID" value="Csp11.Scaffold626.g6410"/>
</dbReference>
<dbReference type="InterPro" id="IPR012885">
    <property type="entry name" value="F-box_Sdz-33"/>
</dbReference>